<dbReference type="InterPro" id="IPR029044">
    <property type="entry name" value="Nucleotide-diphossugar_trans"/>
</dbReference>
<reference evidence="1 2" key="1">
    <citation type="journal article" date="2015" name="Nature">
        <title>rRNA introns, odd ribosomes, and small enigmatic genomes across a large radiation of phyla.</title>
        <authorList>
            <person name="Brown C.T."/>
            <person name="Hug L.A."/>
            <person name="Thomas B.C."/>
            <person name="Sharon I."/>
            <person name="Castelle C.J."/>
            <person name="Singh A."/>
            <person name="Wilkins M.J."/>
            <person name="Williams K.H."/>
            <person name="Banfield J.F."/>
        </authorList>
    </citation>
    <scope>NUCLEOTIDE SEQUENCE [LARGE SCALE GENOMIC DNA]</scope>
</reference>
<sequence>MTPVLLIAFNRPDLTQRVFSEIRDAKPERFFFFVDAPRSEEEAKKVNAVKQLVRQIDWPCARELIFPEKNLGHTYGPVAAINRIFEASEEAIIFEDDCLPHPTFFRYASEMLEQYRNEPKVWSIAGGNYLNPNPAHPWSCWFTPLTSTWGWASWRRSWRKADFTLSRWPELRKTDWLKKSIGNAFIADDYAGGFNKVYASVGTPNFVGWDYCFNFSMLLEGALDARPAVNLVSNIGFRADASHTKEQTSYADFPVAAMPFPLRFPSHIEPSIKFEVSFYKQNRLNYHPWRYRIRHLPLVGSWVSSVKQRVRSLVRSSYF</sequence>
<accession>A0A0G1VS71</accession>
<proteinExistence type="predicted"/>
<dbReference type="Gene3D" id="3.90.550.10">
    <property type="entry name" value="Spore Coat Polysaccharide Biosynthesis Protein SpsA, Chain A"/>
    <property type="match status" value="1"/>
</dbReference>
<evidence type="ECO:0008006" key="3">
    <source>
        <dbReference type="Google" id="ProtNLM"/>
    </source>
</evidence>
<name>A0A0G1VS71_9BACT</name>
<evidence type="ECO:0000313" key="2">
    <source>
        <dbReference type="Proteomes" id="UP000033965"/>
    </source>
</evidence>
<dbReference type="SUPFAM" id="SSF53448">
    <property type="entry name" value="Nucleotide-diphospho-sugar transferases"/>
    <property type="match status" value="1"/>
</dbReference>
<comment type="caution">
    <text evidence="1">The sequence shown here is derived from an EMBL/GenBank/DDBJ whole genome shotgun (WGS) entry which is preliminary data.</text>
</comment>
<dbReference type="Proteomes" id="UP000033965">
    <property type="component" value="Unassembled WGS sequence"/>
</dbReference>
<evidence type="ECO:0000313" key="1">
    <source>
        <dbReference type="EMBL" id="KKW09100.1"/>
    </source>
</evidence>
<gene>
    <name evidence="1" type="ORF">UY44_C0005G0017</name>
</gene>
<organism evidence="1 2">
    <name type="scientific">Candidatus Kaiserbacteria bacterium GW2011_GWA2_49_19</name>
    <dbReference type="NCBI Taxonomy" id="1618669"/>
    <lineage>
        <taxon>Bacteria</taxon>
        <taxon>Candidatus Kaiseribacteriota</taxon>
    </lineage>
</organism>
<dbReference type="AlphaFoldDB" id="A0A0G1VS71"/>
<dbReference type="EMBL" id="LCPZ01000005">
    <property type="protein sequence ID" value="KKW09100.1"/>
    <property type="molecule type" value="Genomic_DNA"/>
</dbReference>
<protein>
    <recommendedName>
        <fullName evidence="3">Hemolytic protein HlpA-like protein</fullName>
    </recommendedName>
</protein>
<dbReference type="CDD" id="cd00761">
    <property type="entry name" value="Glyco_tranf_GTA_type"/>
    <property type="match status" value="1"/>
</dbReference>